<feature type="transmembrane region" description="Helical" evidence="2">
    <location>
        <begin position="339"/>
        <end position="366"/>
    </location>
</feature>
<feature type="transmembrane region" description="Helical" evidence="2">
    <location>
        <begin position="476"/>
        <end position="498"/>
    </location>
</feature>
<accession>A0ABP0FQZ2</accession>
<feature type="transmembrane region" description="Helical" evidence="2">
    <location>
        <begin position="642"/>
        <end position="661"/>
    </location>
</feature>
<keyword evidence="3" id="KW-0732">Signal</keyword>
<feature type="transmembrane region" description="Helical" evidence="2">
    <location>
        <begin position="610"/>
        <end position="630"/>
    </location>
</feature>
<reference evidence="5 6" key="1">
    <citation type="submission" date="2024-02" db="EMBL/GenBank/DDBJ databases">
        <authorList>
            <person name="Daric V."/>
            <person name="Darras S."/>
        </authorList>
    </citation>
    <scope>NUCLEOTIDE SEQUENCE [LARGE SCALE GENOMIC DNA]</scope>
</reference>
<evidence type="ECO:0000256" key="3">
    <source>
        <dbReference type="SAM" id="SignalP"/>
    </source>
</evidence>
<feature type="transmembrane region" description="Helical" evidence="2">
    <location>
        <begin position="566"/>
        <end position="586"/>
    </location>
</feature>
<sequence length="732" mass="83025">MRFFCETTLLLLFCFCYGYNCLEVVDGSSRKTGEKQSAESKPNKEFIAFSPFMQLFSDGYFDDILGTVVQAVKSLDENMGEEPNMKTCRKQWLTFINDLQSQPYALRMADSWGRKKSGILDGNVEWMGNYYECIEAKGPDFNGKWCQAFMDHKHEPNMDQLSRPPSVGICVPSGCSENSITKIFHEILSFKSNINTGNTTLLNVQCPLTTEQLEWSAADTLGIAVTCVVIVLNLIGTFVDFITRHNNANDKKVSERTDNYATKSQPTKRPRLLKMVLCFSMISNGEKLLSTNSSGGSLGILNGIRFLSTAWVALGHVFVDTQIGTVYLLSSTRYLKSKIVFMPIINFYYSVDTFFLLGGLLVSYLGMKQLTNTNGRMNILLTYIHRFIRITPAYAYVILFSMGILKLLGSGPQWSNFPVLPHYVCQDVWWTNLLYINNFFPSLNVCMAWCWYLAVDMQFYLLTPFILLATYRWPRVGISLMVFLTIASMAVCGILSALGPIQPPVIVNSQSIGLLDAVSEIPTYDMKFRYDIYYLPWARLHVYMIGMLTGYVLFATKGKLTIPKWLVVLGWLVSAGSCFAIIFGLYPQTSTDTDLDTGLAIIYNTFEKPVYGLCLSWMIIACTSGYGGPVTKFLNWKFFNPLSRLTFSFYLIHLLVLMWYFVNRNNMIHCQTIDFIFIYIGSFLISLALAFLLCLTIEWPTMELAKVLLPSKRGDPSDRDGKSDQKKLLKQQ</sequence>
<name>A0ABP0FQZ2_CLALP</name>
<dbReference type="Pfam" id="PF20146">
    <property type="entry name" value="NRF"/>
    <property type="match status" value="1"/>
</dbReference>
<dbReference type="InterPro" id="IPR002656">
    <property type="entry name" value="Acyl_transf_3_dom"/>
</dbReference>
<evidence type="ECO:0000256" key="2">
    <source>
        <dbReference type="SAM" id="Phobius"/>
    </source>
</evidence>
<dbReference type="PANTHER" id="PTHR11161">
    <property type="entry name" value="O-ACYLTRANSFERASE"/>
    <property type="match status" value="1"/>
</dbReference>
<feature type="chain" id="PRO_5045865124" description="Nose resistant-to-fluoxetine protein N-terminal domain-containing protein" evidence="3">
    <location>
        <begin position="19"/>
        <end position="732"/>
    </location>
</feature>
<evidence type="ECO:0000259" key="4">
    <source>
        <dbReference type="SMART" id="SM00703"/>
    </source>
</evidence>
<feature type="signal peptide" evidence="3">
    <location>
        <begin position="1"/>
        <end position="18"/>
    </location>
</feature>
<keyword evidence="2" id="KW-0812">Transmembrane</keyword>
<dbReference type="InterPro" id="IPR006621">
    <property type="entry name" value="Nose-resist-to-fluoxetine_N"/>
</dbReference>
<organism evidence="5 6">
    <name type="scientific">Clavelina lepadiformis</name>
    <name type="common">Light-bulb sea squirt</name>
    <name type="synonym">Ascidia lepadiformis</name>
    <dbReference type="NCBI Taxonomy" id="159417"/>
    <lineage>
        <taxon>Eukaryota</taxon>
        <taxon>Metazoa</taxon>
        <taxon>Chordata</taxon>
        <taxon>Tunicata</taxon>
        <taxon>Ascidiacea</taxon>
        <taxon>Aplousobranchia</taxon>
        <taxon>Clavelinidae</taxon>
        <taxon>Clavelina</taxon>
    </lineage>
</organism>
<dbReference type="Pfam" id="PF01757">
    <property type="entry name" value="Acyl_transf_3"/>
    <property type="match status" value="1"/>
</dbReference>
<feature type="region of interest" description="Disordered" evidence="1">
    <location>
        <begin position="712"/>
        <end position="732"/>
    </location>
</feature>
<comment type="caution">
    <text evidence="5">The sequence shown here is derived from an EMBL/GenBank/DDBJ whole genome shotgun (WGS) entry which is preliminary data.</text>
</comment>
<evidence type="ECO:0000313" key="5">
    <source>
        <dbReference type="EMBL" id="CAK8682070.1"/>
    </source>
</evidence>
<evidence type="ECO:0000256" key="1">
    <source>
        <dbReference type="SAM" id="MobiDB-lite"/>
    </source>
</evidence>
<proteinExistence type="predicted"/>
<feature type="domain" description="Nose resistant-to-fluoxetine protein N-terminal" evidence="4">
    <location>
        <begin position="85"/>
        <end position="208"/>
    </location>
</feature>
<dbReference type="PANTHER" id="PTHR11161:SF0">
    <property type="entry name" value="O-ACYLTRANSFERASE LIKE PROTEIN"/>
    <property type="match status" value="1"/>
</dbReference>
<feature type="transmembrane region" description="Helical" evidence="2">
    <location>
        <begin position="221"/>
        <end position="242"/>
    </location>
</feature>
<gene>
    <name evidence="5" type="ORF">CVLEPA_LOCUS12282</name>
</gene>
<keyword evidence="2" id="KW-0472">Membrane</keyword>
<feature type="transmembrane region" description="Helical" evidence="2">
    <location>
        <begin position="387"/>
        <end position="409"/>
    </location>
</feature>
<dbReference type="EMBL" id="CAWYQH010000090">
    <property type="protein sequence ID" value="CAK8682070.1"/>
    <property type="molecule type" value="Genomic_DNA"/>
</dbReference>
<keyword evidence="6" id="KW-1185">Reference proteome</keyword>
<evidence type="ECO:0000313" key="6">
    <source>
        <dbReference type="Proteomes" id="UP001642483"/>
    </source>
</evidence>
<keyword evidence="2" id="KW-1133">Transmembrane helix</keyword>
<feature type="transmembrane region" description="Helical" evidence="2">
    <location>
        <begin position="298"/>
        <end position="319"/>
    </location>
</feature>
<feature type="transmembrane region" description="Helical" evidence="2">
    <location>
        <begin position="676"/>
        <end position="697"/>
    </location>
</feature>
<dbReference type="Proteomes" id="UP001642483">
    <property type="component" value="Unassembled WGS sequence"/>
</dbReference>
<dbReference type="SMART" id="SM00703">
    <property type="entry name" value="NRF"/>
    <property type="match status" value="1"/>
</dbReference>
<feature type="transmembrane region" description="Helical" evidence="2">
    <location>
        <begin position="532"/>
        <end position="554"/>
    </location>
</feature>
<dbReference type="InterPro" id="IPR052728">
    <property type="entry name" value="O2_lipid_transport_reg"/>
</dbReference>
<protein>
    <recommendedName>
        <fullName evidence="4">Nose resistant-to-fluoxetine protein N-terminal domain-containing protein</fullName>
    </recommendedName>
</protein>